<dbReference type="RefSeq" id="WP_106269395.1">
    <property type="nucleotide sequence ID" value="NZ_PVTX01000011.1"/>
</dbReference>
<evidence type="ECO:0000313" key="1">
    <source>
        <dbReference type="EMBL" id="PRZ04052.1"/>
    </source>
</evidence>
<comment type="caution">
    <text evidence="1">The sequence shown here is derived from an EMBL/GenBank/DDBJ whole genome shotgun (WGS) entry which is preliminary data.</text>
</comment>
<proteinExistence type="predicted"/>
<reference evidence="1 2" key="1">
    <citation type="submission" date="2018-03" db="EMBL/GenBank/DDBJ databases">
        <title>Comparative analysis of microorganisms from saline springs in Andes Mountain Range, Colombia.</title>
        <authorList>
            <person name="Rubin E."/>
        </authorList>
    </citation>
    <scope>NUCLEOTIDE SEQUENCE [LARGE SCALE GENOMIC DNA]</scope>
    <source>
        <strain evidence="1 2">CG 23</strain>
    </source>
</reference>
<sequence>MSWLAKKRRGTAVQDVPRPVRMTIFHPELGVLEVESSVPADEFEIGSVAATQGSSRRWFVGDYAGGASAIAEVREGAVVEEVTSRHRPTGFVRGYLDVEFFDDRESAEEFAAFVEGPRRPDGGGAEE</sequence>
<dbReference type="Proteomes" id="UP000239895">
    <property type="component" value="Unassembled WGS sequence"/>
</dbReference>
<dbReference type="EMBL" id="PVTX01000011">
    <property type="protein sequence ID" value="PRZ04052.1"/>
    <property type="molecule type" value="Genomic_DNA"/>
</dbReference>
<organism evidence="1 2">
    <name type="scientific">Isoptericola halotolerans</name>
    <dbReference type="NCBI Taxonomy" id="300560"/>
    <lineage>
        <taxon>Bacteria</taxon>
        <taxon>Bacillati</taxon>
        <taxon>Actinomycetota</taxon>
        <taxon>Actinomycetes</taxon>
        <taxon>Micrococcales</taxon>
        <taxon>Promicromonosporaceae</taxon>
        <taxon>Isoptericola</taxon>
    </lineage>
</organism>
<accession>A0ABX5EAL9</accession>
<evidence type="ECO:0000313" key="2">
    <source>
        <dbReference type="Proteomes" id="UP000239895"/>
    </source>
</evidence>
<protein>
    <submittedName>
        <fullName evidence="1">Uncharacterized protein</fullName>
    </submittedName>
</protein>
<keyword evidence="2" id="KW-1185">Reference proteome</keyword>
<name>A0ABX5EAL9_9MICO</name>
<gene>
    <name evidence="1" type="ORF">BCL65_11186</name>
</gene>